<dbReference type="PRINTS" id="PR01438">
    <property type="entry name" value="UNVRSLSTRESS"/>
</dbReference>
<gene>
    <name evidence="4" type="ORF">F0L17_23345</name>
</gene>
<comment type="caution">
    <text evidence="4">The sequence shown here is derived from an EMBL/GenBank/DDBJ whole genome shotgun (WGS) entry which is preliminary data.</text>
</comment>
<accession>A0A6G2BIF6</accession>
<dbReference type="PANTHER" id="PTHR46268">
    <property type="entry name" value="STRESS RESPONSE PROTEIN NHAX"/>
    <property type="match status" value="1"/>
</dbReference>
<dbReference type="EMBL" id="WIXO01000001">
    <property type="protein sequence ID" value="MTE21994.1"/>
    <property type="molecule type" value="Genomic_DNA"/>
</dbReference>
<feature type="compositionally biased region" description="Low complexity" evidence="2">
    <location>
        <begin position="57"/>
        <end position="75"/>
    </location>
</feature>
<dbReference type="AlphaFoldDB" id="A0A6G2BIF6"/>
<protein>
    <submittedName>
        <fullName evidence="4">Universal stress protein</fullName>
    </submittedName>
</protein>
<evidence type="ECO:0000313" key="5">
    <source>
        <dbReference type="Proteomes" id="UP000473014"/>
    </source>
</evidence>
<keyword evidence="5" id="KW-1185">Reference proteome</keyword>
<dbReference type="PANTHER" id="PTHR46268:SF6">
    <property type="entry name" value="UNIVERSAL STRESS PROTEIN UP12"/>
    <property type="match status" value="1"/>
</dbReference>
<reference evidence="4 5" key="1">
    <citation type="submission" date="2019-11" db="EMBL/GenBank/DDBJ databases">
        <authorList>
            <person name="Yuan L."/>
        </authorList>
    </citation>
    <scope>NUCLEOTIDE SEQUENCE [LARGE SCALE GENOMIC DNA]</scope>
    <source>
        <strain evidence="4 5">TRM43335</strain>
    </source>
</reference>
<evidence type="ECO:0000259" key="3">
    <source>
        <dbReference type="Pfam" id="PF00582"/>
    </source>
</evidence>
<sequence>MNSPSQPPVVVGVDGSDHSLRALDRAVEEAVLRGAPLEVLCGMPPYRFAPGAGRVDTGSTEAPGGAGGTEATAGGADEEGTGKEPAGGDGDEHRRALRRHFRHVAEAAAERARESAPGLRVEPVVTDETAVAALVHAGRRAALTVVGTRGHGGFTGLLLGSVGLRVASHIEGPLMVVRGDNDRLHHAVVVGVEYGTDTDAVRYGFEEARRRAAALRVLHAWELPVHAVGALAPPPTRYLEEIAEQQARYEEGVALEAVAELREAYPDVDARTETVYAGPGHALVEAGAGADLVVLATHRRHRRFGMHLGPVTHAVLHHAHCPVVLVPTG</sequence>
<evidence type="ECO:0000313" key="4">
    <source>
        <dbReference type="EMBL" id="MTE21994.1"/>
    </source>
</evidence>
<dbReference type="OrthoDB" id="3865341at2"/>
<proteinExistence type="inferred from homology"/>
<feature type="domain" description="UspA" evidence="3">
    <location>
        <begin position="9"/>
        <end position="178"/>
    </location>
</feature>
<feature type="region of interest" description="Disordered" evidence="2">
    <location>
        <begin position="52"/>
        <end position="92"/>
    </location>
</feature>
<feature type="domain" description="UspA" evidence="3">
    <location>
        <begin position="188"/>
        <end position="327"/>
    </location>
</feature>
<evidence type="ECO:0000256" key="1">
    <source>
        <dbReference type="ARBA" id="ARBA00008791"/>
    </source>
</evidence>
<dbReference type="Pfam" id="PF00582">
    <property type="entry name" value="Usp"/>
    <property type="match status" value="2"/>
</dbReference>
<dbReference type="RefSeq" id="WP_155072585.1">
    <property type="nucleotide sequence ID" value="NZ_WIXO01000001.1"/>
</dbReference>
<dbReference type="Gene3D" id="3.40.50.620">
    <property type="entry name" value="HUPs"/>
    <property type="match status" value="2"/>
</dbReference>
<organism evidence="4 5">
    <name type="scientific">Streptomyces taklimakanensis</name>
    <dbReference type="NCBI Taxonomy" id="2569853"/>
    <lineage>
        <taxon>Bacteria</taxon>
        <taxon>Bacillati</taxon>
        <taxon>Actinomycetota</taxon>
        <taxon>Actinomycetes</taxon>
        <taxon>Kitasatosporales</taxon>
        <taxon>Streptomycetaceae</taxon>
        <taxon>Streptomyces</taxon>
    </lineage>
</organism>
<dbReference type="Proteomes" id="UP000473014">
    <property type="component" value="Unassembled WGS sequence"/>
</dbReference>
<name>A0A6G2BIF6_9ACTN</name>
<dbReference type="InterPro" id="IPR006016">
    <property type="entry name" value="UspA"/>
</dbReference>
<dbReference type="InterPro" id="IPR014729">
    <property type="entry name" value="Rossmann-like_a/b/a_fold"/>
</dbReference>
<dbReference type="SUPFAM" id="SSF52402">
    <property type="entry name" value="Adenine nucleotide alpha hydrolases-like"/>
    <property type="match status" value="2"/>
</dbReference>
<dbReference type="InterPro" id="IPR006015">
    <property type="entry name" value="Universal_stress_UspA"/>
</dbReference>
<comment type="similarity">
    <text evidence="1">Belongs to the universal stress protein A family.</text>
</comment>
<evidence type="ECO:0000256" key="2">
    <source>
        <dbReference type="SAM" id="MobiDB-lite"/>
    </source>
</evidence>